<feature type="coiled-coil region" evidence="10">
    <location>
        <begin position="262"/>
        <end position="303"/>
    </location>
</feature>
<evidence type="ECO:0000256" key="10">
    <source>
        <dbReference type="SAM" id="Coils"/>
    </source>
</evidence>
<keyword evidence="6" id="KW-0067">ATP-binding</keyword>
<dbReference type="PANTHER" id="PTHR11059">
    <property type="entry name" value="DNA REPAIR PROTEIN RECN"/>
    <property type="match status" value="1"/>
</dbReference>
<organism evidence="12 13">
    <name type="scientific">Microscilla marina ATCC 23134</name>
    <dbReference type="NCBI Taxonomy" id="313606"/>
    <lineage>
        <taxon>Bacteria</taxon>
        <taxon>Pseudomonadati</taxon>
        <taxon>Bacteroidota</taxon>
        <taxon>Cytophagia</taxon>
        <taxon>Cytophagales</taxon>
        <taxon>Microscillaceae</taxon>
        <taxon>Microscilla</taxon>
    </lineage>
</organism>
<keyword evidence="10" id="KW-0175">Coiled coil</keyword>
<dbReference type="NCBIfam" id="TIGR00634">
    <property type="entry name" value="recN"/>
    <property type="match status" value="1"/>
</dbReference>
<sequence length="552" mass="62476">MLTNLLIKNYALIEQLMVKPHQSLNIITGETGAGKSILLGAIGMLMGKRADTKTLLYHDSKCIIEGAFLIGSYQLHGLFEELDIDYEEETTIRREITPSGKSRAFINDTPVNLDILRQVGRHLVDIHSQHDNLLLSDHLFQLRIVDVCAENQALMKRYTAKYKEYRTVKKKHDQLVEEYNQHKNELDYNKFLYDELAKANLQAGEQDKLEGELKLLESSEDIKLKLNEALGLLGKVEETAIIDQLRTVTNALGQVGDLSDKLGEIHERMNSALIELEDLNNEIEREEEVVDLNEERIEEVKERVSFIYQMQQKHQAVSVEELLEIQHTLEEKVHKVLNFDEEIEALSTQLEVVYTALMKVGEELSETRQKVAPVIEKDLKKLLVELGMPNAVLQIVLNKVTPTVHGIDEISFLFSANKGIPPQEIAKVASGGEFSRLMLAIKYIMASKTSLPTIIFDEIDTGISGEIALKMGNMFKEMAHGHQIIAISHLHQIAAKGNHHYFVYKDHSAERSVSRIRQLDDQERVQEIAQMISGSTPSESAILSAKELLELS</sequence>
<evidence type="ECO:0000256" key="5">
    <source>
        <dbReference type="ARBA" id="ARBA00022763"/>
    </source>
</evidence>
<dbReference type="Gene3D" id="3.40.50.300">
    <property type="entry name" value="P-loop containing nucleotide triphosphate hydrolases"/>
    <property type="match status" value="2"/>
</dbReference>
<proteinExistence type="inferred from homology"/>
<protein>
    <recommendedName>
        <fullName evidence="3 9">DNA repair protein RecN</fullName>
    </recommendedName>
    <alternativeName>
        <fullName evidence="8 9">Recombination protein N</fullName>
    </alternativeName>
</protein>
<dbReference type="InterPro" id="IPR027417">
    <property type="entry name" value="P-loop_NTPase"/>
</dbReference>
<keyword evidence="7 9" id="KW-0234">DNA repair</keyword>
<dbReference type="eggNOG" id="COG0497">
    <property type="taxonomic scope" value="Bacteria"/>
</dbReference>
<evidence type="ECO:0000313" key="12">
    <source>
        <dbReference type="EMBL" id="EAY28572.1"/>
    </source>
</evidence>
<evidence type="ECO:0000313" key="13">
    <source>
        <dbReference type="Proteomes" id="UP000004095"/>
    </source>
</evidence>
<dbReference type="RefSeq" id="WP_002697833.1">
    <property type="nucleotide sequence ID" value="NZ_AAWS01000015.1"/>
</dbReference>
<dbReference type="GO" id="GO:0009432">
    <property type="term" value="P:SOS response"/>
    <property type="evidence" value="ECO:0007669"/>
    <property type="project" value="TreeGrafter"/>
</dbReference>
<keyword evidence="5 9" id="KW-0227">DNA damage</keyword>
<evidence type="ECO:0000256" key="9">
    <source>
        <dbReference type="PIRNR" id="PIRNR003128"/>
    </source>
</evidence>
<dbReference type="GO" id="GO:0005524">
    <property type="term" value="F:ATP binding"/>
    <property type="evidence" value="ECO:0007669"/>
    <property type="project" value="UniProtKB-KW"/>
</dbReference>
<keyword evidence="4" id="KW-0547">Nucleotide-binding</keyword>
<name>A1ZM40_MICM2</name>
<dbReference type="PANTHER" id="PTHR11059:SF0">
    <property type="entry name" value="DNA REPAIR PROTEIN RECN"/>
    <property type="match status" value="1"/>
</dbReference>
<dbReference type="AlphaFoldDB" id="A1ZM40"/>
<dbReference type="Pfam" id="PF02463">
    <property type="entry name" value="SMC_N"/>
    <property type="match status" value="1"/>
</dbReference>
<keyword evidence="13" id="KW-1185">Reference proteome</keyword>
<dbReference type="CDD" id="cd03241">
    <property type="entry name" value="ABC_RecN"/>
    <property type="match status" value="2"/>
</dbReference>
<evidence type="ECO:0000256" key="1">
    <source>
        <dbReference type="ARBA" id="ARBA00003618"/>
    </source>
</evidence>
<comment type="caution">
    <text evidence="12">The sequence shown here is derived from an EMBL/GenBank/DDBJ whole genome shotgun (WGS) entry which is preliminary data.</text>
</comment>
<feature type="domain" description="RecF/RecN/SMC N-terminal" evidence="11">
    <location>
        <begin position="2"/>
        <end position="508"/>
    </location>
</feature>
<evidence type="ECO:0000256" key="4">
    <source>
        <dbReference type="ARBA" id="ARBA00022741"/>
    </source>
</evidence>
<dbReference type="Proteomes" id="UP000004095">
    <property type="component" value="Unassembled WGS sequence"/>
</dbReference>
<evidence type="ECO:0000259" key="11">
    <source>
        <dbReference type="Pfam" id="PF02463"/>
    </source>
</evidence>
<dbReference type="EMBL" id="AAWS01000015">
    <property type="protein sequence ID" value="EAY28572.1"/>
    <property type="molecule type" value="Genomic_DNA"/>
</dbReference>
<dbReference type="GO" id="GO:0006281">
    <property type="term" value="P:DNA repair"/>
    <property type="evidence" value="ECO:0007669"/>
    <property type="project" value="UniProtKB-KW"/>
</dbReference>
<gene>
    <name evidence="12" type="ORF">M23134_04419</name>
</gene>
<accession>A1ZM40</accession>
<dbReference type="GO" id="GO:0006310">
    <property type="term" value="P:DNA recombination"/>
    <property type="evidence" value="ECO:0007669"/>
    <property type="project" value="InterPro"/>
</dbReference>
<dbReference type="OrthoDB" id="9806954at2"/>
<evidence type="ECO:0000256" key="6">
    <source>
        <dbReference type="ARBA" id="ARBA00022840"/>
    </source>
</evidence>
<evidence type="ECO:0000256" key="3">
    <source>
        <dbReference type="ARBA" id="ARBA00021315"/>
    </source>
</evidence>
<comment type="function">
    <text evidence="1 9">May be involved in recombinational repair of damaged DNA.</text>
</comment>
<dbReference type="GO" id="GO:0043590">
    <property type="term" value="C:bacterial nucleoid"/>
    <property type="evidence" value="ECO:0007669"/>
    <property type="project" value="TreeGrafter"/>
</dbReference>
<dbReference type="InterPro" id="IPR003395">
    <property type="entry name" value="RecF/RecN/SMC_N"/>
</dbReference>
<evidence type="ECO:0000256" key="8">
    <source>
        <dbReference type="ARBA" id="ARBA00033408"/>
    </source>
</evidence>
<comment type="similarity">
    <text evidence="2 9">Belongs to the RecN family.</text>
</comment>
<dbReference type="PIRSF" id="PIRSF003128">
    <property type="entry name" value="RecN"/>
    <property type="match status" value="1"/>
</dbReference>
<dbReference type="InterPro" id="IPR004604">
    <property type="entry name" value="DNA_recomb/repair_RecN"/>
</dbReference>
<evidence type="ECO:0000256" key="2">
    <source>
        <dbReference type="ARBA" id="ARBA00009441"/>
    </source>
</evidence>
<evidence type="ECO:0000256" key="7">
    <source>
        <dbReference type="ARBA" id="ARBA00023204"/>
    </source>
</evidence>
<reference evidence="12 13" key="1">
    <citation type="submission" date="2007-01" db="EMBL/GenBank/DDBJ databases">
        <authorList>
            <person name="Haygood M."/>
            <person name="Podell S."/>
            <person name="Anderson C."/>
            <person name="Hopkinson B."/>
            <person name="Roe K."/>
            <person name="Barbeau K."/>
            <person name="Gaasterland T."/>
            <person name="Ferriera S."/>
            <person name="Johnson J."/>
            <person name="Kravitz S."/>
            <person name="Beeson K."/>
            <person name="Sutton G."/>
            <person name="Rogers Y.-H."/>
            <person name="Friedman R."/>
            <person name="Frazier M."/>
            <person name="Venter J.C."/>
        </authorList>
    </citation>
    <scope>NUCLEOTIDE SEQUENCE [LARGE SCALE GENOMIC DNA]</scope>
    <source>
        <strain evidence="12 13">ATCC 23134</strain>
    </source>
</reference>
<dbReference type="SUPFAM" id="SSF52540">
    <property type="entry name" value="P-loop containing nucleoside triphosphate hydrolases"/>
    <property type="match status" value="2"/>
</dbReference>